<keyword evidence="1" id="KW-0732">Signal</keyword>
<accession>A0A4Q5LQG2</accession>
<gene>
    <name evidence="2" type="ORF">EWM62_07155</name>
</gene>
<dbReference type="InterPro" id="IPR010281">
    <property type="entry name" value="DUF885"/>
</dbReference>
<protein>
    <submittedName>
        <fullName evidence="2">DUF885 domain-containing protein</fullName>
    </submittedName>
</protein>
<dbReference type="AlphaFoldDB" id="A0A4Q5LQG2"/>
<name>A0A4Q5LQG2_9SPHI</name>
<proteinExistence type="predicted"/>
<dbReference type="OrthoDB" id="9760040at2"/>
<dbReference type="PANTHER" id="PTHR33361:SF2">
    <property type="entry name" value="DUF885 DOMAIN-CONTAINING PROTEIN"/>
    <property type="match status" value="1"/>
</dbReference>
<dbReference type="EMBL" id="SEWG01000002">
    <property type="protein sequence ID" value="RYU91708.1"/>
    <property type="molecule type" value="Genomic_DNA"/>
</dbReference>
<keyword evidence="3" id="KW-1185">Reference proteome</keyword>
<sequence length="429" mass="50236">MKFYSAFIGMLFAFSLAMAQGDFKTFSARFVSGYNSLHIPQLELSYESQLQHIPSLAAVKKQQVFFSRIKQGLKQFDLQKLTANQTTDYQLIQYETDLNLTRIDLELKWIAVNAKVTTNGIYNIPNGKEWYKYLIKRWVNDDITPDAVYKFGLSEVEIANKQIEAIRKETGLSDAAFYKHLNDSSFYITDPAQIQQTFEQTRKVVMQNLPKLFSNTNIPQVQIRKGNSERLAQTPGYYDSDVFYYNSFNNHVNKRQVDWLFLHEAVPGHHYQSSVLGQAKVSDVQNLFYYMGFAEGWGAYAEEYGRELGLYKTPYDRLGKWEWGIVRSIRLPIDVGINYYGWTDEQALTFWKKYIKGQDDIALREIRRVRRWPAQVITYKHGAAKIMEWKTELMKKQGSRFDIKDFHNRVLSHGSLPFFMIRENVFDDK</sequence>
<feature type="chain" id="PRO_5020240040" evidence="1">
    <location>
        <begin position="20"/>
        <end position="429"/>
    </location>
</feature>
<dbReference type="PANTHER" id="PTHR33361">
    <property type="entry name" value="GLR0591 PROTEIN"/>
    <property type="match status" value="1"/>
</dbReference>
<feature type="signal peptide" evidence="1">
    <location>
        <begin position="1"/>
        <end position="19"/>
    </location>
</feature>
<comment type="caution">
    <text evidence="2">The sequence shown here is derived from an EMBL/GenBank/DDBJ whole genome shotgun (WGS) entry which is preliminary data.</text>
</comment>
<reference evidence="2 3" key="1">
    <citation type="submission" date="2019-02" db="EMBL/GenBank/DDBJ databases">
        <title>Bacterial novel species Mucilaginibacter sp. 17JY9-4 isolated from soil.</title>
        <authorList>
            <person name="Jung H.-Y."/>
        </authorList>
    </citation>
    <scope>NUCLEOTIDE SEQUENCE [LARGE SCALE GENOMIC DNA]</scope>
    <source>
        <strain evidence="2 3">17JY9-4</strain>
    </source>
</reference>
<organism evidence="2 3">
    <name type="scientific">Mucilaginibacter terrigena</name>
    <dbReference type="NCBI Taxonomy" id="2492395"/>
    <lineage>
        <taxon>Bacteria</taxon>
        <taxon>Pseudomonadati</taxon>
        <taxon>Bacteroidota</taxon>
        <taxon>Sphingobacteriia</taxon>
        <taxon>Sphingobacteriales</taxon>
        <taxon>Sphingobacteriaceae</taxon>
        <taxon>Mucilaginibacter</taxon>
    </lineage>
</organism>
<dbReference type="Pfam" id="PF05960">
    <property type="entry name" value="DUF885"/>
    <property type="match status" value="1"/>
</dbReference>
<evidence type="ECO:0000256" key="1">
    <source>
        <dbReference type="SAM" id="SignalP"/>
    </source>
</evidence>
<dbReference type="RefSeq" id="WP_129875965.1">
    <property type="nucleotide sequence ID" value="NZ_SEWG01000002.1"/>
</dbReference>
<evidence type="ECO:0000313" key="3">
    <source>
        <dbReference type="Proteomes" id="UP000293331"/>
    </source>
</evidence>
<evidence type="ECO:0000313" key="2">
    <source>
        <dbReference type="EMBL" id="RYU91708.1"/>
    </source>
</evidence>
<dbReference type="Proteomes" id="UP000293331">
    <property type="component" value="Unassembled WGS sequence"/>
</dbReference>